<dbReference type="PROSITE" id="PS00455">
    <property type="entry name" value="AMP_BINDING"/>
    <property type="match status" value="1"/>
</dbReference>
<dbReference type="GO" id="GO:0016020">
    <property type="term" value="C:membrane"/>
    <property type="evidence" value="ECO:0007669"/>
    <property type="project" value="TreeGrafter"/>
</dbReference>
<dbReference type="PANTHER" id="PTHR43272">
    <property type="entry name" value="LONG-CHAIN-FATTY-ACID--COA LIGASE"/>
    <property type="match status" value="1"/>
</dbReference>
<accession>A0A6G7VEE0</accession>
<keyword evidence="2" id="KW-0067">ATP-binding</keyword>
<keyword evidence="1" id="KW-0547">Nucleotide-binding</keyword>
<protein>
    <submittedName>
        <fullName evidence="4">Long-chain fatty acid--CoA ligase</fullName>
    </submittedName>
</protein>
<dbReference type="InterPro" id="IPR000873">
    <property type="entry name" value="AMP-dep_synth/lig_dom"/>
</dbReference>
<proteinExistence type="predicted"/>
<dbReference type="GO" id="GO:0005524">
    <property type="term" value="F:ATP binding"/>
    <property type="evidence" value="ECO:0007669"/>
    <property type="project" value="UniProtKB-KW"/>
</dbReference>
<evidence type="ECO:0000313" key="5">
    <source>
        <dbReference type="Proteomes" id="UP000502699"/>
    </source>
</evidence>
<dbReference type="Proteomes" id="UP000502699">
    <property type="component" value="Chromosome"/>
</dbReference>
<dbReference type="Gene3D" id="3.40.50.12780">
    <property type="entry name" value="N-terminal domain of ligase-like"/>
    <property type="match status" value="1"/>
</dbReference>
<sequence>MSPNAHDPIPASVARTLAGLFAERIRRSPERLAYRHFVRGLGWQDLSWQAMGEQAARWRQALASEGLQVGDRVAVLLRNCPEWVLFDQATLSLGLVTVPLYTDDRAENVAYILQDSGVKVLLIQDAGRWRRLAEALDSPADLRRAVILESSPAAEELAAHDPRVRVAAGWLPENPPPFEVLDLDPQALATIVYTSGTTGRPKGVMLSHHNILSNVAAALTLFQVGPDDLFLSFLPLSHMLERTAGYYLPMMASAAVSYARSVNQLAEDLQALQPTVLIAVPRIFDRLHQRIAEQLAARPVLIRWPFALAVESGWREFLYRQGRAGWHPLLLIAPWLRPRFGRSILKRLGGRLRVAVSGGAPLPPAVARIFIALGLPILQGYGLTETSPVISVNPIDDNIPESVGRPLPGIELRIGDNDELLVRGPNVMQGYWNNPEATARVLEADGWLHTGDQARIQDGHLYITGRLKEILVLSNGEKVPPADLEMAIGADPLFDQVMVLGEGRSYLAAILVLNAEQWPPFARAHGLDPDQPASLHDPQIHKAIIRRIRDLLSDFPGYAKVRRVILSLEPWSVENGLLTSTMKVRRNRVIDYHAAAVAALYQGEEPTLVLQAMRDSG</sequence>
<dbReference type="Pfam" id="PF23562">
    <property type="entry name" value="AMP-binding_C_3"/>
    <property type="match status" value="1"/>
</dbReference>
<dbReference type="RefSeq" id="WP_166271014.1">
    <property type="nucleotide sequence ID" value="NZ_CP048029.1"/>
</dbReference>
<gene>
    <name evidence="4" type="ORF">GWK36_10010</name>
</gene>
<feature type="domain" description="AMP-dependent synthetase/ligase" evidence="3">
    <location>
        <begin position="21"/>
        <end position="432"/>
    </location>
</feature>
<evidence type="ECO:0000259" key="3">
    <source>
        <dbReference type="Pfam" id="PF00501"/>
    </source>
</evidence>
<dbReference type="AlphaFoldDB" id="A0A6G7VEE0"/>
<dbReference type="InterPro" id="IPR020845">
    <property type="entry name" value="AMP-binding_CS"/>
</dbReference>
<dbReference type="GO" id="GO:0004467">
    <property type="term" value="F:long-chain fatty acid-CoA ligase activity"/>
    <property type="evidence" value="ECO:0007669"/>
    <property type="project" value="TreeGrafter"/>
</dbReference>
<dbReference type="EMBL" id="CP048029">
    <property type="protein sequence ID" value="QIK38255.1"/>
    <property type="molecule type" value="Genomic_DNA"/>
</dbReference>
<dbReference type="KEGG" id="cjap:GWK36_10010"/>
<evidence type="ECO:0000313" key="4">
    <source>
        <dbReference type="EMBL" id="QIK38255.1"/>
    </source>
</evidence>
<evidence type="ECO:0000256" key="1">
    <source>
        <dbReference type="ARBA" id="ARBA00022741"/>
    </source>
</evidence>
<dbReference type="InterPro" id="IPR042099">
    <property type="entry name" value="ANL_N_sf"/>
</dbReference>
<keyword evidence="4" id="KW-0436">Ligase</keyword>
<keyword evidence="5" id="KW-1185">Reference proteome</keyword>
<dbReference type="SUPFAM" id="SSF56801">
    <property type="entry name" value="Acetyl-CoA synthetase-like"/>
    <property type="match status" value="1"/>
</dbReference>
<dbReference type="CDD" id="cd05907">
    <property type="entry name" value="VL_LC_FACS_like"/>
    <property type="match status" value="1"/>
</dbReference>
<reference evidence="5" key="1">
    <citation type="submission" date="2020-01" db="EMBL/GenBank/DDBJ databases">
        <title>Caldichromatium gen. nov., sp. nov., a thermophilic purple sulfur bacterium member of the family Chromatiaceae isolated from Nakabusa hot spring, Japan.</title>
        <authorList>
            <person name="Saini M.K."/>
            <person name="Hanada S."/>
            <person name="Tank M."/>
        </authorList>
    </citation>
    <scope>NUCLEOTIDE SEQUENCE [LARGE SCALE GENOMIC DNA]</scope>
    <source>
        <strain evidence="5">No.7</strain>
    </source>
</reference>
<organism evidence="4 5">
    <name type="scientific">Caldichromatium japonicum</name>
    <dbReference type="NCBI Taxonomy" id="2699430"/>
    <lineage>
        <taxon>Bacteria</taxon>
        <taxon>Pseudomonadati</taxon>
        <taxon>Pseudomonadota</taxon>
        <taxon>Gammaproteobacteria</taxon>
        <taxon>Chromatiales</taxon>
        <taxon>Chromatiaceae</taxon>
        <taxon>Caldichromatium</taxon>
    </lineage>
</organism>
<name>A0A6G7VEE0_9GAMM</name>
<dbReference type="Pfam" id="PF00501">
    <property type="entry name" value="AMP-binding"/>
    <property type="match status" value="1"/>
</dbReference>
<dbReference type="PANTHER" id="PTHR43272:SF33">
    <property type="entry name" value="AMP-BINDING DOMAIN-CONTAINING PROTEIN-RELATED"/>
    <property type="match status" value="1"/>
</dbReference>
<evidence type="ECO:0000256" key="2">
    <source>
        <dbReference type="ARBA" id="ARBA00022840"/>
    </source>
</evidence>